<feature type="transmembrane region" description="Helical" evidence="1">
    <location>
        <begin position="6"/>
        <end position="26"/>
    </location>
</feature>
<name>A0ABX5H677_PHOAN</name>
<evidence type="ECO:0000313" key="3">
    <source>
        <dbReference type="Proteomes" id="UP000240989"/>
    </source>
</evidence>
<protein>
    <recommendedName>
        <fullName evidence="4">Group-specific protein</fullName>
    </recommendedName>
</protein>
<dbReference type="RefSeq" id="WP_045151760.1">
    <property type="nucleotide sequence ID" value="NZ_JZSW01000002.1"/>
</dbReference>
<proteinExistence type="predicted"/>
<accession>A0ABX5H677</accession>
<organism evidence="2 3">
    <name type="scientific">Photobacterium angustum</name>
    <dbReference type="NCBI Taxonomy" id="661"/>
    <lineage>
        <taxon>Bacteria</taxon>
        <taxon>Pseudomonadati</taxon>
        <taxon>Pseudomonadota</taxon>
        <taxon>Gammaproteobacteria</taxon>
        <taxon>Vibrionales</taxon>
        <taxon>Vibrionaceae</taxon>
        <taxon>Photobacterium</taxon>
    </lineage>
</organism>
<dbReference type="Proteomes" id="UP000240989">
    <property type="component" value="Unassembled WGS sequence"/>
</dbReference>
<comment type="caution">
    <text evidence="2">The sequence shown here is derived from an EMBL/GenBank/DDBJ whole genome shotgun (WGS) entry which is preliminary data.</text>
</comment>
<keyword evidence="1" id="KW-0812">Transmembrane</keyword>
<keyword evidence="1" id="KW-1133">Transmembrane helix</keyword>
<reference evidence="2 3" key="1">
    <citation type="submission" date="2018-01" db="EMBL/GenBank/DDBJ databases">
        <title>Whole genome sequencing of Histamine producing bacteria.</title>
        <authorList>
            <person name="Butler K."/>
        </authorList>
    </citation>
    <scope>NUCLEOTIDE SEQUENCE [LARGE SCALE GENOMIC DNA]</scope>
    <source>
        <strain evidence="2 3">A6-1</strain>
    </source>
</reference>
<keyword evidence="3" id="KW-1185">Reference proteome</keyword>
<sequence length="155" mass="18673">MEVLELIFDPTVIISLLLAVFSPYLGKLGKFIVSSFTRTPMMLKKFWRLRKWKRVKRYYLISSNPYEITWNIVRTYFYLTVFIMCLLFYVVFVKLGAFGDVGGFPLEVQHLIFSPIYIFEVLWLKQRGFTRDLIELKDRRRKKRITKRSRVIRNA</sequence>
<feature type="transmembrane region" description="Helical" evidence="1">
    <location>
        <begin position="108"/>
        <end position="124"/>
    </location>
</feature>
<evidence type="ECO:0008006" key="4">
    <source>
        <dbReference type="Google" id="ProtNLM"/>
    </source>
</evidence>
<evidence type="ECO:0000313" key="2">
    <source>
        <dbReference type="EMBL" id="PSX11385.1"/>
    </source>
</evidence>
<keyword evidence="1" id="KW-0472">Membrane</keyword>
<gene>
    <name evidence="2" type="ORF">C0W27_06635</name>
</gene>
<dbReference type="EMBL" id="PYOU01000004">
    <property type="protein sequence ID" value="PSX11385.1"/>
    <property type="molecule type" value="Genomic_DNA"/>
</dbReference>
<evidence type="ECO:0000256" key="1">
    <source>
        <dbReference type="SAM" id="Phobius"/>
    </source>
</evidence>
<feature type="transmembrane region" description="Helical" evidence="1">
    <location>
        <begin position="76"/>
        <end position="96"/>
    </location>
</feature>